<dbReference type="PANTHER" id="PTHR30606:SF9">
    <property type="entry name" value="LIPID A BIOSYNTHESIS LAUROYLTRANSFERASE"/>
    <property type="match status" value="1"/>
</dbReference>
<keyword evidence="3" id="KW-0997">Cell inner membrane</keyword>
<proteinExistence type="predicted"/>
<evidence type="ECO:0000256" key="4">
    <source>
        <dbReference type="ARBA" id="ARBA00022679"/>
    </source>
</evidence>
<dbReference type="EMBL" id="UINC01018535">
    <property type="protein sequence ID" value="SVA77942.1"/>
    <property type="molecule type" value="Genomic_DNA"/>
</dbReference>
<evidence type="ECO:0000256" key="6">
    <source>
        <dbReference type="ARBA" id="ARBA00023315"/>
    </source>
</evidence>
<keyword evidence="6" id="KW-0012">Acyltransferase</keyword>
<dbReference type="InterPro" id="IPR004960">
    <property type="entry name" value="LipA_acyltrans"/>
</dbReference>
<reference evidence="8" key="1">
    <citation type="submission" date="2018-05" db="EMBL/GenBank/DDBJ databases">
        <authorList>
            <person name="Lanie J.A."/>
            <person name="Ng W.-L."/>
            <person name="Kazmierczak K.M."/>
            <person name="Andrzejewski T.M."/>
            <person name="Davidsen T.M."/>
            <person name="Wayne K.J."/>
            <person name="Tettelin H."/>
            <person name="Glass J.I."/>
            <person name="Rusch D."/>
            <person name="Podicherti R."/>
            <person name="Tsui H.-C.T."/>
            <person name="Winkler M.E."/>
        </authorList>
    </citation>
    <scope>NUCLEOTIDE SEQUENCE</scope>
</reference>
<keyword evidence="5 7" id="KW-0472">Membrane</keyword>
<keyword evidence="2" id="KW-1003">Cell membrane</keyword>
<comment type="subcellular location">
    <subcellularLocation>
        <location evidence="1">Cell inner membrane</location>
    </subcellularLocation>
</comment>
<feature type="non-terminal residue" evidence="8">
    <location>
        <position position="192"/>
    </location>
</feature>
<dbReference type="GO" id="GO:0016746">
    <property type="term" value="F:acyltransferase activity"/>
    <property type="evidence" value="ECO:0007669"/>
    <property type="project" value="UniProtKB-KW"/>
</dbReference>
<dbReference type="PANTHER" id="PTHR30606">
    <property type="entry name" value="LIPID A BIOSYNTHESIS LAUROYL ACYLTRANSFERASE"/>
    <property type="match status" value="1"/>
</dbReference>
<evidence type="ECO:0000256" key="1">
    <source>
        <dbReference type="ARBA" id="ARBA00004533"/>
    </source>
</evidence>
<evidence type="ECO:0000256" key="5">
    <source>
        <dbReference type="ARBA" id="ARBA00023136"/>
    </source>
</evidence>
<dbReference type="GO" id="GO:0005886">
    <property type="term" value="C:plasma membrane"/>
    <property type="evidence" value="ECO:0007669"/>
    <property type="project" value="UniProtKB-SubCell"/>
</dbReference>
<dbReference type="GO" id="GO:1901137">
    <property type="term" value="P:carbohydrate derivative biosynthetic process"/>
    <property type="evidence" value="ECO:0007669"/>
    <property type="project" value="UniProtKB-ARBA"/>
</dbReference>
<dbReference type="AlphaFoldDB" id="A0A381YMW8"/>
<organism evidence="8">
    <name type="scientific">marine metagenome</name>
    <dbReference type="NCBI Taxonomy" id="408172"/>
    <lineage>
        <taxon>unclassified sequences</taxon>
        <taxon>metagenomes</taxon>
        <taxon>ecological metagenomes</taxon>
    </lineage>
</organism>
<name>A0A381YMW8_9ZZZZ</name>
<evidence type="ECO:0000313" key="8">
    <source>
        <dbReference type="EMBL" id="SVA77942.1"/>
    </source>
</evidence>
<feature type="transmembrane region" description="Helical" evidence="7">
    <location>
        <begin position="15"/>
        <end position="41"/>
    </location>
</feature>
<evidence type="ECO:0000256" key="7">
    <source>
        <dbReference type="SAM" id="Phobius"/>
    </source>
</evidence>
<dbReference type="GO" id="GO:0008610">
    <property type="term" value="P:lipid biosynthetic process"/>
    <property type="evidence" value="ECO:0007669"/>
    <property type="project" value="UniProtKB-ARBA"/>
</dbReference>
<dbReference type="Pfam" id="PF03279">
    <property type="entry name" value="Lip_A_acyltrans"/>
    <property type="match status" value="1"/>
</dbReference>
<evidence type="ECO:0000256" key="3">
    <source>
        <dbReference type="ARBA" id="ARBA00022519"/>
    </source>
</evidence>
<keyword evidence="4" id="KW-0808">Transferase</keyword>
<protein>
    <submittedName>
        <fullName evidence="8">Uncharacterized protein</fullName>
    </submittedName>
</protein>
<gene>
    <name evidence="8" type="ORF">METZ01_LOCUS130796</name>
</gene>
<accession>A0A381YMW8</accession>
<sequence>MLSPSYLLTWLGTGFLYVLTFCPIKIQLFLGGQLGSILLFISPQRKNITKINLQLCFPDKTQIELEKMVKEVFKDIGKGLIETGIAWWKSDRFIDKLITKKTDFEHLDSNNEGCLILLKHSTHAELDIRIISRLLRVGGMYKTQTNKVMNYLMIKARNKYLIGTVTNRQTRRGLTWLRNGLKFLYAADQDYG</sequence>
<evidence type="ECO:0000256" key="2">
    <source>
        <dbReference type="ARBA" id="ARBA00022475"/>
    </source>
</evidence>
<keyword evidence="7" id="KW-1133">Transmembrane helix</keyword>
<keyword evidence="7" id="KW-0812">Transmembrane</keyword>